<sequence length="464" mass="50473">MTVTCRVTVDAGATLEPRLLGLGMQAGPYEWFDLGDDDWHTMLTRLERLRPGLLRVMLRAWWYAKGFDERGEPVYDWSSPQLTRLYRLLDFARAHDIDVVTGEWDDPSAVGDRPPGDPLHHYGITATDPRWARLVGDFLHQLLDVRGYGNVRYYTLINEPNGDWSHCGDRPTWERAVSTLAAELDRRGLSGRISIVGPDTTGADHWVATTVDSLSSVIGEYEIHRYATACDLDGGAFEAQMAELRAYISDHDSAAKRFFIGEAGIARPGPDDSQPARTTFRYGVRMADYVVQALRAGLAGVIAWNLDDAMFVGGGYGALDLKGWGCWNIVGGRHGYPLSDRDLRPWGYAWAALSTAFPHGARSVAVPATGAPGLRVAAATDPTGERLSVAVVNTADEPRRVELTVDGLGTTSPLAEYRYFADDRPAGADGFPVPAATRTAPSGPVTVELPSAGLTVLTGIDGRS</sequence>
<comment type="caution">
    <text evidence="1">The sequence shown here is derived from an EMBL/GenBank/DDBJ whole genome shotgun (WGS) entry which is preliminary data.</text>
</comment>
<dbReference type="InterPro" id="IPR013780">
    <property type="entry name" value="Glyco_hydro_b"/>
</dbReference>
<keyword evidence="2" id="KW-1185">Reference proteome</keyword>
<gene>
    <name evidence="1" type="ORF">HD601_005695</name>
</gene>
<protein>
    <recommendedName>
        <fullName evidence="3">Beta-glucuronidase C-terminal domain-containing protein</fullName>
    </recommendedName>
</protein>
<evidence type="ECO:0000313" key="1">
    <source>
        <dbReference type="EMBL" id="MBB5791120.1"/>
    </source>
</evidence>
<dbReference type="Gene3D" id="2.60.40.1180">
    <property type="entry name" value="Golgi alpha-mannosidase II"/>
    <property type="match status" value="1"/>
</dbReference>
<evidence type="ECO:0000313" key="2">
    <source>
        <dbReference type="Proteomes" id="UP000542813"/>
    </source>
</evidence>
<dbReference type="RefSeq" id="WP_184827633.1">
    <property type="nucleotide sequence ID" value="NZ_JACHMM010000001.1"/>
</dbReference>
<evidence type="ECO:0008006" key="3">
    <source>
        <dbReference type="Google" id="ProtNLM"/>
    </source>
</evidence>
<dbReference type="Gene3D" id="3.20.20.80">
    <property type="entry name" value="Glycosidases"/>
    <property type="match status" value="1"/>
</dbReference>
<proteinExistence type="predicted"/>
<reference evidence="1 2" key="1">
    <citation type="submission" date="2020-08" db="EMBL/GenBank/DDBJ databases">
        <title>Sequencing the genomes of 1000 actinobacteria strains.</title>
        <authorList>
            <person name="Klenk H.-P."/>
        </authorList>
    </citation>
    <scope>NUCLEOTIDE SEQUENCE [LARGE SCALE GENOMIC DNA]</scope>
    <source>
        <strain evidence="1 2">DSM 102122</strain>
    </source>
</reference>
<dbReference type="InterPro" id="IPR017853">
    <property type="entry name" value="GH"/>
</dbReference>
<dbReference type="AlphaFoldDB" id="A0A7W9GW37"/>
<dbReference type="Proteomes" id="UP000542813">
    <property type="component" value="Unassembled WGS sequence"/>
</dbReference>
<dbReference type="EMBL" id="JACHMM010000001">
    <property type="protein sequence ID" value="MBB5791120.1"/>
    <property type="molecule type" value="Genomic_DNA"/>
</dbReference>
<accession>A0A7W9GW37</accession>
<dbReference type="SUPFAM" id="SSF51445">
    <property type="entry name" value="(Trans)glycosidases"/>
    <property type="match status" value="1"/>
</dbReference>
<name>A0A7W9GW37_9ACTN</name>
<organism evidence="1 2">
    <name type="scientific">Jiangella mangrovi</name>
    <dbReference type="NCBI Taxonomy" id="1524084"/>
    <lineage>
        <taxon>Bacteria</taxon>
        <taxon>Bacillati</taxon>
        <taxon>Actinomycetota</taxon>
        <taxon>Actinomycetes</taxon>
        <taxon>Jiangellales</taxon>
        <taxon>Jiangellaceae</taxon>
        <taxon>Jiangella</taxon>
    </lineage>
</organism>